<protein>
    <submittedName>
        <fullName evidence="1">Uncharacterized protein</fullName>
    </submittedName>
</protein>
<sequence length="275" mass="31142">MDVTVRSGGRHRLSSLTPMEYCWVASHFASGLRRDPNFAPTGSELTSMLFSCYLDRFHYKIDYSALILSVLIFHGNHLLVCYPRTEVNGHVITWFSHNGATSTTRREMQPRCCVPTFVTSRSHGSYGFNVDNPGRQVPSPIELVLYEWAERITGSIDRIDSLDPGVLYKTIPDDGTEYPRAADEHVLGIVAGVFKCDHGQEEKTDSNTDHDGLNFDAIRYNYRMDSMMTAEWMTELQIHAVRWHSRTMKDLALAAFKAKRGTDMTESGYETGQLS</sequence>
<keyword evidence="2" id="KW-1185">Reference proteome</keyword>
<comment type="caution">
    <text evidence="1">The sequence shown here is derived from an EMBL/GenBank/DDBJ whole genome shotgun (WGS) entry which is preliminary data.</text>
</comment>
<dbReference type="AlphaFoldDB" id="A0A9P4J569"/>
<gene>
    <name evidence="1" type="ORF">K461DRAFT_150315</name>
</gene>
<dbReference type="OrthoDB" id="10494217at2759"/>
<dbReference type="Proteomes" id="UP000799439">
    <property type="component" value="Unassembled WGS sequence"/>
</dbReference>
<organism evidence="1 2">
    <name type="scientific">Myriangium duriaei CBS 260.36</name>
    <dbReference type="NCBI Taxonomy" id="1168546"/>
    <lineage>
        <taxon>Eukaryota</taxon>
        <taxon>Fungi</taxon>
        <taxon>Dikarya</taxon>
        <taxon>Ascomycota</taxon>
        <taxon>Pezizomycotina</taxon>
        <taxon>Dothideomycetes</taxon>
        <taxon>Dothideomycetidae</taxon>
        <taxon>Myriangiales</taxon>
        <taxon>Myriangiaceae</taxon>
        <taxon>Myriangium</taxon>
    </lineage>
</organism>
<reference evidence="1" key="1">
    <citation type="journal article" date="2020" name="Stud. Mycol.">
        <title>101 Dothideomycetes genomes: a test case for predicting lifestyles and emergence of pathogens.</title>
        <authorList>
            <person name="Haridas S."/>
            <person name="Albert R."/>
            <person name="Binder M."/>
            <person name="Bloem J."/>
            <person name="Labutti K."/>
            <person name="Salamov A."/>
            <person name="Andreopoulos B."/>
            <person name="Baker S."/>
            <person name="Barry K."/>
            <person name="Bills G."/>
            <person name="Bluhm B."/>
            <person name="Cannon C."/>
            <person name="Castanera R."/>
            <person name="Culley D."/>
            <person name="Daum C."/>
            <person name="Ezra D."/>
            <person name="Gonzalez J."/>
            <person name="Henrissat B."/>
            <person name="Kuo A."/>
            <person name="Liang C."/>
            <person name="Lipzen A."/>
            <person name="Lutzoni F."/>
            <person name="Magnuson J."/>
            <person name="Mondo S."/>
            <person name="Nolan M."/>
            <person name="Ohm R."/>
            <person name="Pangilinan J."/>
            <person name="Park H.-J."/>
            <person name="Ramirez L."/>
            <person name="Alfaro M."/>
            <person name="Sun H."/>
            <person name="Tritt A."/>
            <person name="Yoshinaga Y."/>
            <person name="Zwiers L.-H."/>
            <person name="Turgeon B."/>
            <person name="Goodwin S."/>
            <person name="Spatafora J."/>
            <person name="Crous P."/>
            <person name="Grigoriev I."/>
        </authorList>
    </citation>
    <scope>NUCLEOTIDE SEQUENCE</scope>
    <source>
        <strain evidence="1">CBS 260.36</strain>
    </source>
</reference>
<evidence type="ECO:0000313" key="2">
    <source>
        <dbReference type="Proteomes" id="UP000799439"/>
    </source>
</evidence>
<dbReference type="EMBL" id="ML996086">
    <property type="protein sequence ID" value="KAF2152628.1"/>
    <property type="molecule type" value="Genomic_DNA"/>
</dbReference>
<name>A0A9P4J569_9PEZI</name>
<evidence type="ECO:0000313" key="1">
    <source>
        <dbReference type="EMBL" id="KAF2152628.1"/>
    </source>
</evidence>
<accession>A0A9P4J569</accession>
<proteinExistence type="predicted"/>